<evidence type="ECO:0000313" key="1">
    <source>
        <dbReference type="EMBL" id="TQE98716.1"/>
    </source>
</evidence>
<proteinExistence type="predicted"/>
<dbReference type="PANTHER" id="PTHR12526">
    <property type="entry name" value="GLYCOSYLTRANSFERASE"/>
    <property type="match status" value="1"/>
</dbReference>
<organism evidence="1 2">
    <name type="scientific">Spiribacter salinus</name>
    <dbReference type="NCBI Taxonomy" id="1335746"/>
    <lineage>
        <taxon>Bacteria</taxon>
        <taxon>Pseudomonadati</taxon>
        <taxon>Pseudomonadota</taxon>
        <taxon>Gammaproteobacteria</taxon>
        <taxon>Chromatiales</taxon>
        <taxon>Ectothiorhodospiraceae</taxon>
        <taxon>Spiribacter</taxon>
    </lineage>
</organism>
<keyword evidence="1" id="KW-0808">Transferase</keyword>
<dbReference type="Gene3D" id="3.40.50.2000">
    <property type="entry name" value="Glycogen Phosphorylase B"/>
    <property type="match status" value="2"/>
</dbReference>
<dbReference type="Pfam" id="PF13692">
    <property type="entry name" value="Glyco_trans_1_4"/>
    <property type="match status" value="1"/>
</dbReference>
<evidence type="ECO:0000313" key="2">
    <source>
        <dbReference type="Proteomes" id="UP000315400"/>
    </source>
</evidence>
<dbReference type="PANTHER" id="PTHR12526:SF630">
    <property type="entry name" value="GLYCOSYLTRANSFERASE"/>
    <property type="match status" value="1"/>
</dbReference>
<comment type="caution">
    <text evidence="1">The sequence shown here is derived from an EMBL/GenBank/DDBJ whole genome shotgun (WGS) entry which is preliminary data.</text>
</comment>
<dbReference type="AlphaFoldDB" id="A0A540VPZ1"/>
<name>A0A540VPZ1_9GAMM</name>
<dbReference type="GO" id="GO:0016740">
    <property type="term" value="F:transferase activity"/>
    <property type="evidence" value="ECO:0007669"/>
    <property type="project" value="UniProtKB-KW"/>
</dbReference>
<reference evidence="1 2" key="1">
    <citation type="submission" date="2019-06" db="EMBL/GenBank/DDBJ databases">
        <title>Metagenome assembled Genome of Spiribacter salinus SL48-SHIP from the microbial mat of Salt Lake 48 (Novosibirsk region, Russia).</title>
        <authorList>
            <person name="Shipova A."/>
            <person name="Rozanov A.S."/>
            <person name="Bryanskaya A.V."/>
            <person name="Peltek S.E."/>
        </authorList>
    </citation>
    <scope>NUCLEOTIDE SEQUENCE [LARGE SCALE GENOMIC DNA]</scope>
    <source>
        <strain evidence="1">SL48-SHIP-2</strain>
    </source>
</reference>
<protein>
    <submittedName>
        <fullName evidence="1">Glycosyltransferase family 1 protein</fullName>
    </submittedName>
</protein>
<dbReference type="SUPFAM" id="SSF53756">
    <property type="entry name" value="UDP-Glycosyltransferase/glycogen phosphorylase"/>
    <property type="match status" value="1"/>
</dbReference>
<gene>
    <name evidence="1" type="ORF">FKY71_12355</name>
</gene>
<accession>A0A540VPZ1</accession>
<sequence length="442" mass="50063">MESIAKQSRTRRMRCDYSEEASLRWRQTVSSARGRLWSAWTVLALMGNPSSSCHEPRPIVAMAPNDWQGQWMNRQQLLSRLAGRGRRIVYSPGQWHSWQRVDPRWRAASFRGEFREHQRVLVDYPPKWLLRVPRVPLLDEISVRWAAGRLRRAAWDNLGRPPITYIFHPTYQPYAAALRPHPLVYHAYDLFEEAPGWNGKAAAREDWLLMHADLAIASSEVAAERLAERSGRSVRFLPNGANTRAFGEARSCARVPVDLAAIQRPRIGYVGSVNRKLDLSLIAQLAVARPQWQFVLTGPVGSLDEETAAGLERCASLRNVHLLGERPHDQLPAYVAHLDVATMPYRTGPGLWTGAGYPLKLHEYLAADVPVVTTRLACLEPFSTVLAFADNFTEWEQGIRHALEEGGVGQGLRQQVATENDWDLRAEQLDAWLSEIQERAHV</sequence>
<dbReference type="Proteomes" id="UP000315400">
    <property type="component" value="Unassembled WGS sequence"/>
</dbReference>
<dbReference type="EMBL" id="VIFK01000147">
    <property type="protein sequence ID" value="TQE98716.1"/>
    <property type="molecule type" value="Genomic_DNA"/>
</dbReference>